<dbReference type="GO" id="GO:0046872">
    <property type="term" value="F:metal ion binding"/>
    <property type="evidence" value="ECO:0007669"/>
    <property type="project" value="UniProtKB-KW"/>
</dbReference>
<dbReference type="Proteomes" id="UP000023758">
    <property type="component" value="Unassembled WGS sequence"/>
</dbReference>
<dbReference type="HOGENOM" id="CLU_055491_3_3_1"/>
<proteinExistence type="inferred from homology"/>
<keyword evidence="2" id="KW-0479">Metal-binding</keyword>
<dbReference type="PANTHER" id="PTHR33337">
    <property type="entry name" value="GFA DOMAIN-CONTAINING PROTEIN"/>
    <property type="match status" value="1"/>
</dbReference>
<protein>
    <recommendedName>
        <fullName evidence="5">CENP-V/GFA domain-containing protein</fullName>
    </recommendedName>
</protein>
<name>A0A022VSW9_TRIRU</name>
<keyword evidence="4" id="KW-0456">Lyase</keyword>
<dbReference type="AlphaFoldDB" id="A0A022VSW9"/>
<dbReference type="PANTHER" id="PTHR33337:SF39">
    <property type="entry name" value="DUF636 DOMAIN PROTEIN (AFU_ORTHOLOGUE AFUA_6G11530)"/>
    <property type="match status" value="1"/>
</dbReference>
<evidence type="ECO:0000256" key="4">
    <source>
        <dbReference type="ARBA" id="ARBA00023239"/>
    </source>
</evidence>
<comment type="similarity">
    <text evidence="1">Belongs to the Gfa family.</text>
</comment>
<evidence type="ECO:0000256" key="3">
    <source>
        <dbReference type="ARBA" id="ARBA00022833"/>
    </source>
</evidence>
<dbReference type="OrthoDB" id="406544at2759"/>
<evidence type="ECO:0000256" key="2">
    <source>
        <dbReference type="ARBA" id="ARBA00022723"/>
    </source>
</evidence>
<keyword evidence="3" id="KW-0862">Zinc</keyword>
<accession>A0A022VSW9</accession>
<dbReference type="InterPro" id="IPR006913">
    <property type="entry name" value="CENP-V/GFA"/>
</dbReference>
<dbReference type="GO" id="GO:0016846">
    <property type="term" value="F:carbon-sulfur lyase activity"/>
    <property type="evidence" value="ECO:0007669"/>
    <property type="project" value="InterPro"/>
</dbReference>
<dbReference type="InterPro" id="IPR011057">
    <property type="entry name" value="Mss4-like_sf"/>
</dbReference>
<organism evidence="6">
    <name type="scientific">Trichophyton rubrum CBS 288.86</name>
    <dbReference type="NCBI Taxonomy" id="1215330"/>
    <lineage>
        <taxon>Eukaryota</taxon>
        <taxon>Fungi</taxon>
        <taxon>Dikarya</taxon>
        <taxon>Ascomycota</taxon>
        <taxon>Pezizomycotina</taxon>
        <taxon>Eurotiomycetes</taxon>
        <taxon>Eurotiomycetidae</taxon>
        <taxon>Onygenales</taxon>
        <taxon>Arthrodermataceae</taxon>
        <taxon>Trichophyton</taxon>
    </lineage>
</organism>
<sequence>MASPNPKTTGSCLCGKVRYELEGLPTNSVLCFCDNCRKATGSVCMANSWYKKEALNITQGKDNLATYSDNATDSGVTIERSFCTTCGSSVVSENKGKLPGVVIVSCGTIDFAEGESWGPPTMEYFCKRKAAWLTTSEGSEKFWGLT</sequence>
<dbReference type="SUPFAM" id="SSF51316">
    <property type="entry name" value="Mss4-like"/>
    <property type="match status" value="1"/>
</dbReference>
<dbReference type="Pfam" id="PF04828">
    <property type="entry name" value="GFA"/>
    <property type="match status" value="1"/>
</dbReference>
<dbReference type="EMBL" id="KK207909">
    <property type="protein sequence ID" value="EZF49116.1"/>
    <property type="molecule type" value="Genomic_DNA"/>
</dbReference>
<evidence type="ECO:0000313" key="6">
    <source>
        <dbReference type="EMBL" id="EZF49116.1"/>
    </source>
</evidence>
<evidence type="ECO:0000256" key="1">
    <source>
        <dbReference type="ARBA" id="ARBA00005495"/>
    </source>
</evidence>
<evidence type="ECO:0000259" key="5">
    <source>
        <dbReference type="PROSITE" id="PS51891"/>
    </source>
</evidence>
<dbReference type="Gene3D" id="3.90.1590.10">
    <property type="entry name" value="glutathione-dependent formaldehyde- activating enzyme (gfa)"/>
    <property type="match status" value="1"/>
</dbReference>
<reference evidence="6" key="1">
    <citation type="submission" date="2014-02" db="EMBL/GenBank/DDBJ databases">
        <title>The Genome Sequence of Trichophyton rubrum (morphotype fischeri) CBS 288.86.</title>
        <authorList>
            <consortium name="The Broad Institute Genomics Platform"/>
            <person name="Cuomo C.A."/>
            <person name="White T.C."/>
            <person name="Graser Y."/>
            <person name="Martinez-Rossi N."/>
            <person name="Heitman J."/>
            <person name="Young S.K."/>
            <person name="Zeng Q."/>
            <person name="Gargeya S."/>
            <person name="Abouelleil A."/>
            <person name="Alvarado L."/>
            <person name="Chapman S.B."/>
            <person name="Gainer-Dewar J."/>
            <person name="Goldberg J."/>
            <person name="Griggs A."/>
            <person name="Gujja S."/>
            <person name="Hansen M."/>
            <person name="Howarth C."/>
            <person name="Imamovic A."/>
            <person name="Larimer J."/>
            <person name="Martinez D."/>
            <person name="Murphy C."/>
            <person name="Pearson M.D."/>
            <person name="Persinoti G."/>
            <person name="Poon T."/>
            <person name="Priest M."/>
            <person name="Roberts A.D."/>
            <person name="Saif S."/>
            <person name="Shea T.D."/>
            <person name="Sykes S.N."/>
            <person name="Wortman J."/>
            <person name="Nusbaum C."/>
            <person name="Birren B."/>
        </authorList>
    </citation>
    <scope>NUCLEOTIDE SEQUENCE [LARGE SCALE GENOMIC DNA]</scope>
    <source>
        <strain evidence="6">CBS 288.86</strain>
    </source>
</reference>
<gene>
    <name evidence="6" type="ORF">H103_07238</name>
</gene>
<dbReference type="PROSITE" id="PS51891">
    <property type="entry name" value="CENP_V_GFA"/>
    <property type="match status" value="1"/>
</dbReference>
<feature type="domain" description="CENP-V/GFA" evidence="5">
    <location>
        <begin position="8"/>
        <end position="118"/>
    </location>
</feature>